<keyword evidence="4" id="KW-1185">Reference proteome</keyword>
<gene>
    <name evidence="3" type="ORF">HID58_042858</name>
</gene>
<protein>
    <submittedName>
        <fullName evidence="3">Uncharacterized protein</fullName>
    </submittedName>
</protein>
<comment type="caution">
    <text evidence="3">The sequence shown here is derived from an EMBL/GenBank/DDBJ whole genome shotgun (WGS) entry which is preliminary data.</text>
</comment>
<proteinExistence type="predicted"/>
<feature type="coiled-coil region" evidence="1">
    <location>
        <begin position="138"/>
        <end position="165"/>
    </location>
</feature>
<reference evidence="3 4" key="1">
    <citation type="submission" date="2021-05" db="EMBL/GenBank/DDBJ databases">
        <title>Genome Assembly of Synthetic Allotetraploid Brassica napus Reveals Homoeologous Exchanges between Subgenomes.</title>
        <authorList>
            <person name="Davis J.T."/>
        </authorList>
    </citation>
    <scope>NUCLEOTIDE SEQUENCE [LARGE SCALE GENOMIC DNA]</scope>
    <source>
        <strain evidence="4">cv. Da-Ae</strain>
        <tissue evidence="3">Seedling</tissue>
    </source>
</reference>
<keyword evidence="1" id="KW-0175">Coiled coil</keyword>
<evidence type="ECO:0000256" key="2">
    <source>
        <dbReference type="SAM" id="MobiDB-lite"/>
    </source>
</evidence>
<dbReference type="EMBL" id="JAGKQM010000011">
    <property type="protein sequence ID" value="KAH0903355.1"/>
    <property type="molecule type" value="Genomic_DNA"/>
</dbReference>
<organism evidence="3 4">
    <name type="scientific">Brassica napus</name>
    <name type="common">Rape</name>
    <dbReference type="NCBI Taxonomy" id="3708"/>
    <lineage>
        <taxon>Eukaryota</taxon>
        <taxon>Viridiplantae</taxon>
        <taxon>Streptophyta</taxon>
        <taxon>Embryophyta</taxon>
        <taxon>Tracheophyta</taxon>
        <taxon>Spermatophyta</taxon>
        <taxon>Magnoliopsida</taxon>
        <taxon>eudicotyledons</taxon>
        <taxon>Gunneridae</taxon>
        <taxon>Pentapetalae</taxon>
        <taxon>rosids</taxon>
        <taxon>malvids</taxon>
        <taxon>Brassicales</taxon>
        <taxon>Brassicaceae</taxon>
        <taxon>Brassiceae</taxon>
        <taxon>Brassica</taxon>
    </lineage>
</organism>
<feature type="region of interest" description="Disordered" evidence="2">
    <location>
        <begin position="1"/>
        <end position="102"/>
    </location>
</feature>
<evidence type="ECO:0000256" key="1">
    <source>
        <dbReference type="SAM" id="Coils"/>
    </source>
</evidence>
<sequence>MGRGVDREIPSYADLPDSLAVGSSHVGNRGVAKSSPSNRDVESERVVGRSSGLSPTAPLGGESVCDGNSLPPTVPSVDRPSFMADSIHSSSGQGGYRGSDSLKRHLDDVIPEKSADLNKAMAKLETMFSEKETRDDKIKELEVVANELASAVETATARAESLQADLFASISREAILRAQEVARAVRAAIAKYWGCLERVKEYLADKSGPRSLFSSRTR</sequence>
<accession>A0ABQ8BGI6</accession>
<name>A0ABQ8BGI6_BRANA</name>
<evidence type="ECO:0000313" key="4">
    <source>
        <dbReference type="Proteomes" id="UP000824890"/>
    </source>
</evidence>
<evidence type="ECO:0000313" key="3">
    <source>
        <dbReference type="EMBL" id="KAH0903355.1"/>
    </source>
</evidence>
<dbReference type="Proteomes" id="UP000824890">
    <property type="component" value="Unassembled WGS sequence"/>
</dbReference>